<feature type="region of interest" description="Disordered" evidence="2">
    <location>
        <begin position="1"/>
        <end position="212"/>
    </location>
</feature>
<dbReference type="Pfam" id="PF15359">
    <property type="entry name" value="CDV3"/>
    <property type="match status" value="1"/>
</dbReference>
<dbReference type="PANTHER" id="PTHR16284">
    <property type="entry name" value="PROTEIN CDV3 HOMOLOG"/>
    <property type="match status" value="1"/>
</dbReference>
<dbReference type="EnsemblMetazoa" id="CLYHEMT013271.1">
    <property type="protein sequence ID" value="CLYHEMP013271.1"/>
    <property type="gene ID" value="CLYHEMG013271"/>
</dbReference>
<proteinExistence type="inferred from homology"/>
<keyword evidence="4" id="KW-1185">Reference proteome</keyword>
<feature type="compositionally biased region" description="Basic residues" evidence="2">
    <location>
        <begin position="15"/>
        <end position="26"/>
    </location>
</feature>
<dbReference type="InterPro" id="IPR026806">
    <property type="entry name" value="CDV3"/>
</dbReference>
<dbReference type="Proteomes" id="UP000594262">
    <property type="component" value="Unplaced"/>
</dbReference>
<reference evidence="3" key="1">
    <citation type="submission" date="2021-01" db="UniProtKB">
        <authorList>
            <consortium name="EnsemblMetazoa"/>
        </authorList>
    </citation>
    <scope>IDENTIFICATION</scope>
</reference>
<feature type="compositionally biased region" description="Basic and acidic residues" evidence="2">
    <location>
        <begin position="42"/>
        <end position="58"/>
    </location>
</feature>
<evidence type="ECO:0000313" key="3">
    <source>
        <dbReference type="EnsemblMetazoa" id="CLYHEMP013271.1"/>
    </source>
</evidence>
<dbReference type="GO" id="GO:0005737">
    <property type="term" value="C:cytoplasm"/>
    <property type="evidence" value="ECO:0007669"/>
    <property type="project" value="TreeGrafter"/>
</dbReference>
<feature type="compositionally biased region" description="Basic and acidic residues" evidence="2">
    <location>
        <begin position="181"/>
        <end position="212"/>
    </location>
</feature>
<evidence type="ECO:0000313" key="4">
    <source>
        <dbReference type="Proteomes" id="UP000594262"/>
    </source>
</evidence>
<feature type="compositionally biased region" description="Acidic residues" evidence="2">
    <location>
        <begin position="67"/>
        <end position="91"/>
    </location>
</feature>
<accession>A0A7M6DJN8</accession>
<organism evidence="3 4">
    <name type="scientific">Clytia hemisphaerica</name>
    <dbReference type="NCBI Taxonomy" id="252671"/>
    <lineage>
        <taxon>Eukaryota</taxon>
        <taxon>Metazoa</taxon>
        <taxon>Cnidaria</taxon>
        <taxon>Hydrozoa</taxon>
        <taxon>Hydroidolina</taxon>
        <taxon>Leptothecata</taxon>
        <taxon>Obeliida</taxon>
        <taxon>Clytiidae</taxon>
        <taxon>Clytia</taxon>
    </lineage>
</organism>
<protein>
    <submittedName>
        <fullName evidence="3">Uncharacterized protein</fullName>
    </submittedName>
</protein>
<evidence type="ECO:0000256" key="2">
    <source>
        <dbReference type="SAM" id="MobiDB-lite"/>
    </source>
</evidence>
<dbReference type="PANTHER" id="PTHR16284:SF13">
    <property type="entry name" value="PROTEIN CDV3 HOMOLOG"/>
    <property type="match status" value="1"/>
</dbReference>
<sequence>MSDEEVLDGFFAKKDKSKKPKKKKKTKTETVITTQSESQAAKVDEWKDFEEKKEKDFSNLKIADLQGGDENDKDEQEYQQNDEDDVDGEEGEQGKWKPAPASNNTAKNPPPAPVKQEPVGTHNVVGGKYVPPSMKRATMASASHQAAPRRRGAPPDIKSQAAFPTLAAAKQDTEAVPSDFEVVKRGTRSNEARRDDGAPRLETGNRYDGLRS</sequence>
<dbReference type="AlphaFoldDB" id="A0A7M6DJN8"/>
<comment type="similarity">
    <text evidence="1">Belongs to the CDV3 family.</text>
</comment>
<dbReference type="OrthoDB" id="6288097at2759"/>
<evidence type="ECO:0000256" key="1">
    <source>
        <dbReference type="ARBA" id="ARBA00006062"/>
    </source>
</evidence>
<name>A0A7M6DJN8_9CNID</name>